<evidence type="ECO:0000256" key="8">
    <source>
        <dbReference type="ARBA" id="ARBA00038361"/>
    </source>
</evidence>
<keyword evidence="2" id="KW-0812">Transmembrane</keyword>
<dbReference type="SUPFAM" id="SSF48726">
    <property type="entry name" value="Immunoglobulin"/>
    <property type="match status" value="3"/>
</dbReference>
<comment type="similarity">
    <text evidence="8">Belongs to the immunoglobulin superfamily. SIGLEC (sialic acid binding Ig-like lectin) family.</text>
</comment>
<sequence length="423" mass="46818">QQAHYSLHIIWGSWGQQHCVSGYCVTLNEGEVTVEAGLCVVIPCSYRTGDGFTPKHIAWYKCEVSEPRCGDPIMIFHTNNSIKVQSGFKGRVSFLEPELSQNNCSIFINKLKQSDSGSYHLRVIGELNGKPDGFSFSPRVTVYVKVLNTQNLKPTVMIPTLTEGQQATLTCTAPGLCSGSVPEITWTWRGAGGIESYITGNSTDYKTENLTDVTQSPVSTLTFNPSAKHHNTNVTCKVSFTGETITEETSTLNVNYLKEVKISGVTRVKEHESLNLTCSVESFPLSLIRWSRLTLILNLKFIFIPNSQFTLFYDLAFLFTGLSNIQNGSGCVLQSQVLTCVCIIEGFPLPTIQWLPLKNNTEYSVITAVSNDTVNSTVSLNVEKHGNITLECVSNNGNEEAKEKFTIHNNSKKYGICFQINTF</sequence>
<dbReference type="Proteomes" id="UP000261580">
    <property type="component" value="Unassembled WGS sequence"/>
</dbReference>
<dbReference type="OMA" id="DICIAEM"/>
<keyword evidence="11" id="KW-1185">Reference proteome</keyword>
<evidence type="ECO:0000256" key="5">
    <source>
        <dbReference type="ARBA" id="ARBA00022989"/>
    </source>
</evidence>
<dbReference type="STRING" id="32507.ENSNBRP00000014988"/>
<dbReference type="PANTHER" id="PTHR12035:SF128">
    <property type="entry name" value="BRANCHED CHAIN KETO ACID DEHYDROGENASE E1 SUBUNIT BETA,-LIKE-RELATED"/>
    <property type="match status" value="1"/>
</dbReference>
<evidence type="ECO:0000256" key="2">
    <source>
        <dbReference type="ARBA" id="ARBA00022692"/>
    </source>
</evidence>
<dbReference type="Pfam" id="PF08205">
    <property type="entry name" value="C2-set_2"/>
    <property type="match status" value="1"/>
</dbReference>
<evidence type="ECO:0000256" key="7">
    <source>
        <dbReference type="ARBA" id="ARBA00023157"/>
    </source>
</evidence>
<evidence type="ECO:0000313" key="11">
    <source>
        <dbReference type="Proteomes" id="UP000261580"/>
    </source>
</evidence>
<dbReference type="Gene3D" id="2.60.40.10">
    <property type="entry name" value="Immunoglobulins"/>
    <property type="match status" value="3"/>
</dbReference>
<evidence type="ECO:0000256" key="3">
    <source>
        <dbReference type="ARBA" id="ARBA00022734"/>
    </source>
</evidence>
<evidence type="ECO:0000259" key="9">
    <source>
        <dbReference type="PROSITE" id="PS50835"/>
    </source>
</evidence>
<dbReference type="SMART" id="SM00409">
    <property type="entry name" value="IG"/>
    <property type="match status" value="3"/>
</dbReference>
<evidence type="ECO:0000256" key="4">
    <source>
        <dbReference type="ARBA" id="ARBA00022889"/>
    </source>
</evidence>
<evidence type="ECO:0000256" key="6">
    <source>
        <dbReference type="ARBA" id="ARBA00023136"/>
    </source>
</evidence>
<dbReference type="InterPro" id="IPR013106">
    <property type="entry name" value="Ig_V-set"/>
</dbReference>
<dbReference type="InterPro" id="IPR036179">
    <property type="entry name" value="Ig-like_dom_sf"/>
</dbReference>
<dbReference type="Ensembl" id="ENSNBRT00000015398.1">
    <property type="protein sequence ID" value="ENSNBRP00000014988.1"/>
    <property type="gene ID" value="ENSNBRG00000011593.1"/>
</dbReference>
<dbReference type="PROSITE" id="PS50835">
    <property type="entry name" value="IG_LIKE"/>
    <property type="match status" value="1"/>
</dbReference>
<proteinExistence type="inferred from homology"/>
<dbReference type="AlphaFoldDB" id="A0A3Q4H4Z7"/>
<dbReference type="Bgee" id="ENSNBRG00000011593">
    <property type="expression patterns" value="Expressed in mesonephros and 1 other cell type or tissue"/>
</dbReference>
<comment type="subcellular location">
    <subcellularLocation>
        <location evidence="1">Membrane</location>
        <topology evidence="1">Single-pass membrane protein</topology>
    </subcellularLocation>
</comment>
<dbReference type="InterPro" id="IPR051036">
    <property type="entry name" value="SIGLEC"/>
</dbReference>
<evidence type="ECO:0000313" key="10">
    <source>
        <dbReference type="Ensembl" id="ENSNBRP00000014988.1"/>
    </source>
</evidence>
<name>A0A3Q4H4Z7_NEOBR</name>
<dbReference type="GO" id="GO:0030246">
    <property type="term" value="F:carbohydrate binding"/>
    <property type="evidence" value="ECO:0007669"/>
    <property type="project" value="UniProtKB-KW"/>
</dbReference>
<dbReference type="GO" id="GO:0033691">
    <property type="term" value="F:sialic acid binding"/>
    <property type="evidence" value="ECO:0007669"/>
    <property type="project" value="TreeGrafter"/>
</dbReference>
<dbReference type="InterPro" id="IPR013162">
    <property type="entry name" value="CD80_C2-set"/>
</dbReference>
<organism evidence="10 11">
    <name type="scientific">Neolamprologus brichardi</name>
    <name type="common">Fairy cichlid</name>
    <name type="synonym">Lamprologus brichardi</name>
    <dbReference type="NCBI Taxonomy" id="32507"/>
    <lineage>
        <taxon>Eukaryota</taxon>
        <taxon>Metazoa</taxon>
        <taxon>Chordata</taxon>
        <taxon>Craniata</taxon>
        <taxon>Vertebrata</taxon>
        <taxon>Euteleostomi</taxon>
        <taxon>Actinopterygii</taxon>
        <taxon>Neopterygii</taxon>
        <taxon>Teleostei</taxon>
        <taxon>Neoteleostei</taxon>
        <taxon>Acanthomorphata</taxon>
        <taxon>Ovalentaria</taxon>
        <taxon>Cichlomorphae</taxon>
        <taxon>Cichliformes</taxon>
        <taxon>Cichlidae</taxon>
        <taxon>African cichlids</taxon>
        <taxon>Pseudocrenilabrinae</taxon>
        <taxon>Lamprologini</taxon>
        <taxon>Neolamprologus</taxon>
    </lineage>
</organism>
<keyword evidence="6" id="KW-0472">Membrane</keyword>
<keyword evidence="5" id="KW-1133">Transmembrane helix</keyword>
<dbReference type="GO" id="GO:0007155">
    <property type="term" value="P:cell adhesion"/>
    <property type="evidence" value="ECO:0007669"/>
    <property type="project" value="UniProtKB-KW"/>
</dbReference>
<reference evidence="10" key="1">
    <citation type="submission" date="2025-08" db="UniProtKB">
        <authorList>
            <consortium name="Ensembl"/>
        </authorList>
    </citation>
    <scope>IDENTIFICATION</scope>
</reference>
<dbReference type="GeneTree" id="ENSGT01150000286924"/>
<dbReference type="GO" id="GO:0005886">
    <property type="term" value="C:plasma membrane"/>
    <property type="evidence" value="ECO:0007669"/>
    <property type="project" value="TreeGrafter"/>
</dbReference>
<reference evidence="10" key="2">
    <citation type="submission" date="2025-09" db="UniProtKB">
        <authorList>
            <consortium name="Ensembl"/>
        </authorList>
    </citation>
    <scope>IDENTIFICATION</scope>
</reference>
<protein>
    <recommendedName>
        <fullName evidence="9">Ig-like domain-containing protein</fullName>
    </recommendedName>
</protein>
<keyword evidence="3" id="KW-0430">Lectin</keyword>
<dbReference type="PANTHER" id="PTHR12035">
    <property type="entry name" value="SIALIC ACID BINDING IMMUNOGLOBULIN-LIKE LECTIN"/>
    <property type="match status" value="1"/>
</dbReference>
<dbReference type="InterPro" id="IPR003599">
    <property type="entry name" value="Ig_sub"/>
</dbReference>
<dbReference type="Pfam" id="PF07686">
    <property type="entry name" value="V-set"/>
    <property type="match status" value="1"/>
</dbReference>
<keyword evidence="7" id="KW-1015">Disulfide bond</keyword>
<evidence type="ECO:0000256" key="1">
    <source>
        <dbReference type="ARBA" id="ARBA00004167"/>
    </source>
</evidence>
<dbReference type="InterPro" id="IPR013783">
    <property type="entry name" value="Ig-like_fold"/>
</dbReference>
<feature type="domain" description="Ig-like" evidence="9">
    <location>
        <begin position="154"/>
        <end position="253"/>
    </location>
</feature>
<accession>A0A3Q4H4Z7</accession>
<keyword evidence="4" id="KW-0130">Cell adhesion</keyword>
<dbReference type="InterPro" id="IPR007110">
    <property type="entry name" value="Ig-like_dom"/>
</dbReference>